<sequence>MYEVNKLADAIRRRNMADVRQLITQGEKLPKQLPDFDKKQIFDSLLLTKAFDLVDELLIKEGLIVMDIYEYDKFDGSIFESLFRTLGTTPEELDFLTSFVARLDNINDALQDKTLLRVAFNQSAPMEQIRILVAAGCDIHYKTNYEENFLYKIVQEFAIKEDIGLAYLSFLIGEGLDPNAGNIVGTTPLHLAVGSSKSRYIDLLLENGADPNQPNKDGETPFYNAIVHQVCDIQLYEKLLRYAAPDFEGLNKNKEPLFVGAVRMRRRGSEYETAVIQALLRDGADIYQTAPYYSKDKSALDWISEYPAEVLQTVLEAGVVDLERRDDEGNTILHKVCAYNVNYEQEAAKQLYRKVKLLIENGAAVNVTNDQDKSPLDLAAQDNLKAKTVELLLKHKS</sequence>
<evidence type="ECO:0000256" key="1">
    <source>
        <dbReference type="ARBA" id="ARBA00022737"/>
    </source>
</evidence>
<evidence type="ECO:0000256" key="2">
    <source>
        <dbReference type="ARBA" id="ARBA00023043"/>
    </source>
</evidence>
<accession>A0ABT3IMQ8</accession>
<protein>
    <submittedName>
        <fullName evidence="4">Ankyrin repeat domain-containing protein</fullName>
    </submittedName>
</protein>
<dbReference type="EMBL" id="JAPDNS010000001">
    <property type="protein sequence ID" value="MCW3485257.1"/>
    <property type="molecule type" value="Genomic_DNA"/>
</dbReference>
<dbReference type="Pfam" id="PF12796">
    <property type="entry name" value="Ank_2"/>
    <property type="match status" value="1"/>
</dbReference>
<dbReference type="InterPro" id="IPR050745">
    <property type="entry name" value="Multifunctional_regulatory"/>
</dbReference>
<keyword evidence="2 3" id="KW-0040">ANK repeat</keyword>
<dbReference type="RefSeq" id="WP_264731447.1">
    <property type="nucleotide sequence ID" value="NZ_JAPDNR010000001.1"/>
</dbReference>
<feature type="repeat" description="ANK" evidence="3">
    <location>
        <begin position="184"/>
        <end position="216"/>
    </location>
</feature>
<name>A0ABT3IMQ8_9BACT</name>
<evidence type="ECO:0000313" key="4">
    <source>
        <dbReference type="EMBL" id="MCW3485257.1"/>
    </source>
</evidence>
<reference evidence="4 5" key="1">
    <citation type="submission" date="2022-10" db="EMBL/GenBank/DDBJ databases">
        <title>Chitinophaga nivalis PC15 sp. nov., isolated from Pyeongchang county, South Korea.</title>
        <authorList>
            <person name="Trinh H.N."/>
        </authorList>
    </citation>
    <scope>NUCLEOTIDE SEQUENCE [LARGE SCALE GENOMIC DNA]</scope>
    <source>
        <strain evidence="4 5">PC14</strain>
    </source>
</reference>
<dbReference type="PANTHER" id="PTHR24189">
    <property type="entry name" value="MYOTROPHIN"/>
    <property type="match status" value="1"/>
</dbReference>
<dbReference type="PROSITE" id="PS50088">
    <property type="entry name" value="ANK_REPEAT"/>
    <property type="match status" value="1"/>
</dbReference>
<keyword evidence="5" id="KW-1185">Reference proteome</keyword>
<dbReference type="SMART" id="SM00248">
    <property type="entry name" value="ANK"/>
    <property type="match status" value="4"/>
</dbReference>
<organism evidence="4 5">
    <name type="scientific">Chitinophaga nivalis</name>
    <dbReference type="NCBI Taxonomy" id="2991709"/>
    <lineage>
        <taxon>Bacteria</taxon>
        <taxon>Pseudomonadati</taxon>
        <taxon>Bacteroidota</taxon>
        <taxon>Chitinophagia</taxon>
        <taxon>Chitinophagales</taxon>
        <taxon>Chitinophagaceae</taxon>
        <taxon>Chitinophaga</taxon>
    </lineage>
</organism>
<dbReference type="SUPFAM" id="SSF48403">
    <property type="entry name" value="Ankyrin repeat"/>
    <property type="match status" value="1"/>
</dbReference>
<keyword evidence="1" id="KW-0677">Repeat</keyword>
<dbReference type="InterPro" id="IPR036770">
    <property type="entry name" value="Ankyrin_rpt-contain_sf"/>
</dbReference>
<evidence type="ECO:0000256" key="3">
    <source>
        <dbReference type="PROSITE-ProRule" id="PRU00023"/>
    </source>
</evidence>
<dbReference type="Proteomes" id="UP001207742">
    <property type="component" value="Unassembled WGS sequence"/>
</dbReference>
<proteinExistence type="predicted"/>
<gene>
    <name evidence="4" type="ORF">OL497_15210</name>
</gene>
<evidence type="ECO:0000313" key="5">
    <source>
        <dbReference type="Proteomes" id="UP001207742"/>
    </source>
</evidence>
<dbReference type="PANTHER" id="PTHR24189:SF50">
    <property type="entry name" value="ANKYRIN REPEAT AND SOCS BOX PROTEIN 2"/>
    <property type="match status" value="1"/>
</dbReference>
<dbReference type="Gene3D" id="1.25.40.20">
    <property type="entry name" value="Ankyrin repeat-containing domain"/>
    <property type="match status" value="2"/>
</dbReference>
<dbReference type="PROSITE" id="PS50297">
    <property type="entry name" value="ANK_REP_REGION"/>
    <property type="match status" value="1"/>
</dbReference>
<dbReference type="InterPro" id="IPR002110">
    <property type="entry name" value="Ankyrin_rpt"/>
</dbReference>
<comment type="caution">
    <text evidence="4">The sequence shown here is derived from an EMBL/GenBank/DDBJ whole genome shotgun (WGS) entry which is preliminary data.</text>
</comment>